<organism evidence="4 5">
    <name type="scientific">Solea senegalensis</name>
    <name type="common">Senegalese sole</name>
    <dbReference type="NCBI Taxonomy" id="28829"/>
    <lineage>
        <taxon>Eukaryota</taxon>
        <taxon>Metazoa</taxon>
        <taxon>Chordata</taxon>
        <taxon>Craniata</taxon>
        <taxon>Vertebrata</taxon>
        <taxon>Euteleostomi</taxon>
        <taxon>Actinopterygii</taxon>
        <taxon>Neopterygii</taxon>
        <taxon>Teleostei</taxon>
        <taxon>Neoteleostei</taxon>
        <taxon>Acanthomorphata</taxon>
        <taxon>Carangaria</taxon>
        <taxon>Pleuronectiformes</taxon>
        <taxon>Pleuronectoidei</taxon>
        <taxon>Soleidae</taxon>
        <taxon>Solea</taxon>
    </lineage>
</organism>
<feature type="compositionally biased region" description="Polar residues" evidence="1">
    <location>
        <begin position="153"/>
        <end position="184"/>
    </location>
</feature>
<evidence type="ECO:0000256" key="3">
    <source>
        <dbReference type="SAM" id="SignalP"/>
    </source>
</evidence>
<feature type="compositionally biased region" description="Polar residues" evidence="1">
    <location>
        <begin position="251"/>
        <end position="261"/>
    </location>
</feature>
<keyword evidence="2" id="KW-0812">Transmembrane</keyword>
<keyword evidence="2" id="KW-1133">Transmembrane helix</keyword>
<accession>A0AAV6R289</accession>
<feature type="region of interest" description="Disordered" evidence="1">
    <location>
        <begin position="125"/>
        <end position="209"/>
    </location>
</feature>
<feature type="compositionally biased region" description="Polar residues" evidence="1">
    <location>
        <begin position="59"/>
        <end position="101"/>
    </location>
</feature>
<keyword evidence="5" id="KW-1185">Reference proteome</keyword>
<name>A0AAV6R289_SOLSE</name>
<comment type="caution">
    <text evidence="4">The sequence shown here is derived from an EMBL/GenBank/DDBJ whole genome shotgun (WGS) entry which is preliminary data.</text>
</comment>
<feature type="region of interest" description="Disordered" evidence="1">
    <location>
        <begin position="251"/>
        <end position="285"/>
    </location>
</feature>
<evidence type="ECO:0000256" key="1">
    <source>
        <dbReference type="SAM" id="MobiDB-lite"/>
    </source>
</evidence>
<evidence type="ECO:0000256" key="2">
    <source>
        <dbReference type="SAM" id="Phobius"/>
    </source>
</evidence>
<reference evidence="4 5" key="1">
    <citation type="journal article" date="2021" name="Sci. Rep.">
        <title>Chromosome anchoring in Senegalese sole (Solea senegalensis) reveals sex-associated markers and genome rearrangements in flatfish.</title>
        <authorList>
            <person name="Guerrero-Cozar I."/>
            <person name="Gomez-Garrido J."/>
            <person name="Berbel C."/>
            <person name="Martinez-Blanch J.F."/>
            <person name="Alioto T."/>
            <person name="Claros M.G."/>
            <person name="Gagnaire P.A."/>
            <person name="Manchado M."/>
        </authorList>
    </citation>
    <scope>NUCLEOTIDE SEQUENCE [LARGE SCALE GENOMIC DNA]</scope>
    <source>
        <strain evidence="4">Sse05_10M</strain>
    </source>
</reference>
<evidence type="ECO:0000313" key="5">
    <source>
        <dbReference type="Proteomes" id="UP000693946"/>
    </source>
</evidence>
<keyword evidence="3" id="KW-0732">Signal</keyword>
<dbReference type="EMBL" id="JAGKHQ010000015">
    <property type="protein sequence ID" value="KAG7498122.1"/>
    <property type="molecule type" value="Genomic_DNA"/>
</dbReference>
<feature type="signal peptide" evidence="3">
    <location>
        <begin position="1"/>
        <end position="23"/>
    </location>
</feature>
<protein>
    <submittedName>
        <fullName evidence="4">Uncharacterized protein</fullName>
    </submittedName>
</protein>
<gene>
    <name evidence="4" type="ORF">JOB18_049260</name>
</gene>
<dbReference type="Proteomes" id="UP000693946">
    <property type="component" value="Linkage Group LG3"/>
</dbReference>
<sequence>MKTTELLVFLLFVSLQVFTPVSSENTTSKVPVDVTSKTPEDRSSPTVLTHVHDDVTTLRSQHTHTNTGNSTNKSEQATTPQASNITTPVSTEPPVLTTSSHPGGPTDVPPFESTVENRVNNVTQEVQARSHRNHDQGNRSVTTEIPAHPPPVNQSNPNATLPPQSGMSTSAPPHTSAPTHTSAPGLQVKPERAGEKGAGSQKGSEGQSVAKSDKRLWWILLPALLVAAAAAIFFKFKSKKINDHTETIDTGTENASFQSRPESSKDGVMLLRVKSSGGEENAAAR</sequence>
<feature type="region of interest" description="Disordered" evidence="1">
    <location>
        <begin position="23"/>
        <end position="113"/>
    </location>
</feature>
<dbReference type="AlphaFoldDB" id="A0AAV6R289"/>
<evidence type="ECO:0000313" key="4">
    <source>
        <dbReference type="EMBL" id="KAG7498122.1"/>
    </source>
</evidence>
<proteinExistence type="predicted"/>
<keyword evidence="2" id="KW-0472">Membrane</keyword>
<feature type="chain" id="PRO_5043529349" evidence="3">
    <location>
        <begin position="24"/>
        <end position="285"/>
    </location>
</feature>
<feature type="transmembrane region" description="Helical" evidence="2">
    <location>
        <begin position="216"/>
        <end position="234"/>
    </location>
</feature>